<comment type="caution">
    <text evidence="1">The sequence shown here is derived from an EMBL/GenBank/DDBJ whole genome shotgun (WGS) entry which is preliminary data.</text>
</comment>
<reference evidence="1 2" key="1">
    <citation type="submission" date="2019-09" db="EMBL/GenBank/DDBJ databases">
        <title>Photobacterium damselae subsp. damselae CDC-2227-81, a human clinical isolate.</title>
        <authorList>
            <person name="Osorio C.R."/>
        </authorList>
    </citation>
    <scope>NUCLEOTIDE SEQUENCE [LARGE SCALE GENOMIC DNA]</scope>
    <source>
        <strain evidence="1 2">CDC-2227-81</strain>
    </source>
</reference>
<name>A0AAD3ZVA8_PHODD</name>
<protein>
    <recommendedName>
        <fullName evidence="3">DNA topoisomerase III</fullName>
    </recommendedName>
</protein>
<accession>A0AAD3ZVA8</accession>
<dbReference type="RefSeq" id="WP_151182873.1">
    <property type="nucleotide sequence ID" value="NZ_VZUQ01000068.1"/>
</dbReference>
<dbReference type="Proteomes" id="UP000480943">
    <property type="component" value="Unassembled WGS sequence"/>
</dbReference>
<dbReference type="EMBL" id="VZUQ01000068">
    <property type="protein sequence ID" value="KAB1179954.1"/>
    <property type="molecule type" value="Genomic_DNA"/>
</dbReference>
<gene>
    <name evidence="1" type="ORF">F6450_12275</name>
</gene>
<evidence type="ECO:0000313" key="1">
    <source>
        <dbReference type="EMBL" id="KAB1179954.1"/>
    </source>
</evidence>
<dbReference type="AlphaFoldDB" id="A0AAD3ZVA8"/>
<proteinExistence type="predicted"/>
<evidence type="ECO:0000313" key="2">
    <source>
        <dbReference type="Proteomes" id="UP000480943"/>
    </source>
</evidence>
<evidence type="ECO:0008006" key="3">
    <source>
        <dbReference type="Google" id="ProtNLM"/>
    </source>
</evidence>
<dbReference type="Gene3D" id="3.30.65.10">
    <property type="entry name" value="Bacterial Topoisomerase I, domain 1"/>
    <property type="match status" value="1"/>
</dbReference>
<sequence length="104" mass="11830">MFEIIAVHPLLALIGTLAAGGLVYECFKDHLKGEKLPLCPKCRKPMLTKVAKKGKHKGKQFWGCVDYESRGCNGLREKTIFDKKTLSQAEIEYRKKINKHVNKD</sequence>
<organism evidence="1 2">
    <name type="scientific">Photobacterium damselae subsp. damselae</name>
    <name type="common">Listonella damsela</name>
    <dbReference type="NCBI Taxonomy" id="85581"/>
    <lineage>
        <taxon>Bacteria</taxon>
        <taxon>Pseudomonadati</taxon>
        <taxon>Pseudomonadota</taxon>
        <taxon>Gammaproteobacteria</taxon>
        <taxon>Vibrionales</taxon>
        <taxon>Vibrionaceae</taxon>
        <taxon>Photobacterium</taxon>
    </lineage>
</organism>